<dbReference type="EMBL" id="QPIX01000005">
    <property type="protein sequence ID" value="RCW24861.1"/>
    <property type="molecule type" value="Genomic_DNA"/>
</dbReference>
<gene>
    <name evidence="3" type="ORF">DFR48_105206</name>
</gene>
<keyword evidence="1" id="KW-1133">Transmembrane helix</keyword>
<dbReference type="AlphaFoldDB" id="A0A6I7HLS1"/>
<keyword evidence="1" id="KW-0812">Transmembrane</keyword>
<feature type="domain" description="Putative Flp pilus-assembly TadG-like N-terminal" evidence="2">
    <location>
        <begin position="45"/>
        <end position="90"/>
    </location>
</feature>
<name>A0A6I7HLS1_9HYPH</name>
<sequence>MISSWLPPPGVRLFMNGFLDSKIMQTNRLSLLFHVFRGLLQNRSGNFGIITALLVTVLLLVAGGAIDVASAYLEKERLQGLLDSAVLAAVHETDTGRQFETAKQFLASGGDAGVDYGKALTLTRNSDGSLSGVYAGNSDSPFLSLIGLSSLDVSVTATAIAATSATAGGPCIYVLASRGQDVLTNSGANITSKACEIHVHSKAAPAFIMNAGSTIDTAKFCVKGTNYIKNGGTISNMQVGCSVDPDPYAGALPEPSVPSNCTSSGWINDQVVSLKPGLHCDTGFNGSPTITFEPGLHIIRGRMIINSNATVVAEGVTFYFPNVYSEIRINGGVKFRGIAPTSGTYKGILMFEKTSNPANNLYSQQYIFNGSLGETLEGIIYLPNRDVTYNSTTNQVNRISMVVNSMIMNAANWQIEPFASSGGGSGGTAAGARLVN</sequence>
<feature type="transmembrane region" description="Helical" evidence="1">
    <location>
        <begin position="47"/>
        <end position="73"/>
    </location>
</feature>
<keyword evidence="4" id="KW-1185">Reference proteome</keyword>
<organism evidence="3 4">
    <name type="scientific">Ciceribacter lividus</name>
    <dbReference type="NCBI Taxonomy" id="1197950"/>
    <lineage>
        <taxon>Bacteria</taxon>
        <taxon>Pseudomonadati</taxon>
        <taxon>Pseudomonadota</taxon>
        <taxon>Alphaproteobacteria</taxon>
        <taxon>Hyphomicrobiales</taxon>
        <taxon>Rhizobiaceae</taxon>
        <taxon>Ciceribacter</taxon>
    </lineage>
</organism>
<reference evidence="3 4" key="1">
    <citation type="submission" date="2018-07" db="EMBL/GenBank/DDBJ databases">
        <title>Genomic Encyclopedia of Type Strains, Phase IV (KMG-IV): sequencing the most valuable type-strain genomes for metagenomic binning, comparative biology and taxonomic classification.</title>
        <authorList>
            <person name="Goeker M."/>
        </authorList>
    </citation>
    <scope>NUCLEOTIDE SEQUENCE [LARGE SCALE GENOMIC DNA]</scope>
    <source>
        <strain evidence="3 4">DSM 25528</strain>
    </source>
</reference>
<comment type="caution">
    <text evidence="3">The sequence shown here is derived from an EMBL/GenBank/DDBJ whole genome shotgun (WGS) entry which is preliminary data.</text>
</comment>
<accession>A0A6I7HLS1</accession>
<dbReference type="Proteomes" id="UP000252582">
    <property type="component" value="Unassembled WGS sequence"/>
</dbReference>
<dbReference type="InterPro" id="IPR028087">
    <property type="entry name" value="Tad_N"/>
</dbReference>
<dbReference type="Pfam" id="PF13400">
    <property type="entry name" value="Tad"/>
    <property type="match status" value="1"/>
</dbReference>
<protein>
    <submittedName>
        <fullName evidence="3">Flp pilus assembly protein TadG</fullName>
    </submittedName>
</protein>
<evidence type="ECO:0000313" key="4">
    <source>
        <dbReference type="Proteomes" id="UP000252582"/>
    </source>
</evidence>
<keyword evidence="1" id="KW-0472">Membrane</keyword>
<evidence type="ECO:0000313" key="3">
    <source>
        <dbReference type="EMBL" id="RCW24861.1"/>
    </source>
</evidence>
<evidence type="ECO:0000259" key="2">
    <source>
        <dbReference type="Pfam" id="PF13400"/>
    </source>
</evidence>
<evidence type="ECO:0000256" key="1">
    <source>
        <dbReference type="SAM" id="Phobius"/>
    </source>
</evidence>
<proteinExistence type="predicted"/>